<dbReference type="AlphaFoldDB" id="A0A2V1E443"/>
<feature type="transmembrane region" description="Helical" evidence="1">
    <location>
        <begin position="12"/>
        <end position="37"/>
    </location>
</feature>
<feature type="transmembrane region" description="Helical" evidence="1">
    <location>
        <begin position="49"/>
        <end position="69"/>
    </location>
</feature>
<sequence>MMVYRPTTDSEWGFLGIIMAQAMSGAALEIVVLWKYLGWVSPIVYQVPRSYSIIVNCGLAMFGLTYQAFLAFDALHVKNNVQVYSICICNVLLFVFNVMRYGQTEIVISGLRESRAQGTEPLVDLSVDFWKVVFPVLITSSVLVGACCVGLFAFAYKLHKEFAWAIYRHVSGSRQTRRRFLTYKVLIVLIKIEIYFFLAFVALYGVVRVHFTVPEFPLLVCLVPLELLQVALAIYFTKTENVLGAIVAIVLRLAEIAYLISRIIVVRSESIQKGLELGNEMLLFAGAALAFTSFICINSMVCISNFGYGLKPLLFKSSQDYLIDRKQI</sequence>
<protein>
    <submittedName>
        <fullName evidence="2">Uncharacterized protein</fullName>
    </submittedName>
</protein>
<dbReference type="GO" id="GO:0005794">
    <property type="term" value="C:Golgi apparatus"/>
    <property type="evidence" value="ECO:0007669"/>
    <property type="project" value="TreeGrafter"/>
</dbReference>
<evidence type="ECO:0000256" key="1">
    <source>
        <dbReference type="SAM" id="Phobius"/>
    </source>
</evidence>
<accession>A0A2V1E443</accession>
<feature type="transmembrane region" description="Helical" evidence="1">
    <location>
        <begin position="281"/>
        <end position="308"/>
    </location>
</feature>
<dbReference type="PANTHER" id="PTHR34391:SF1">
    <property type="entry name" value="UPF0658 GOLGI APPARATUS MEMBRANE PROTEIN C1952.10C-RELATED"/>
    <property type="match status" value="1"/>
</dbReference>
<feature type="transmembrane region" description="Helical" evidence="1">
    <location>
        <begin position="81"/>
        <end position="99"/>
    </location>
</feature>
<dbReference type="EMBL" id="KZ805314">
    <property type="protein sequence ID" value="PVI05328.1"/>
    <property type="molecule type" value="Genomic_DNA"/>
</dbReference>
<keyword evidence="1" id="KW-0812">Transmembrane</keyword>
<feature type="transmembrane region" description="Helical" evidence="1">
    <location>
        <begin position="242"/>
        <end position="261"/>
    </location>
</feature>
<evidence type="ECO:0000313" key="2">
    <source>
        <dbReference type="EMBL" id="PVI05328.1"/>
    </source>
</evidence>
<keyword evidence="3" id="KW-1185">Reference proteome</keyword>
<organism evidence="2 3">
    <name type="scientific">Periconia macrospinosa</name>
    <dbReference type="NCBI Taxonomy" id="97972"/>
    <lineage>
        <taxon>Eukaryota</taxon>
        <taxon>Fungi</taxon>
        <taxon>Dikarya</taxon>
        <taxon>Ascomycota</taxon>
        <taxon>Pezizomycotina</taxon>
        <taxon>Dothideomycetes</taxon>
        <taxon>Pleosporomycetidae</taxon>
        <taxon>Pleosporales</taxon>
        <taxon>Massarineae</taxon>
        <taxon>Periconiaceae</taxon>
        <taxon>Periconia</taxon>
    </lineage>
</organism>
<feature type="transmembrane region" description="Helical" evidence="1">
    <location>
        <begin position="132"/>
        <end position="159"/>
    </location>
</feature>
<dbReference type="Proteomes" id="UP000244855">
    <property type="component" value="Unassembled WGS sequence"/>
</dbReference>
<keyword evidence="1" id="KW-0472">Membrane</keyword>
<keyword evidence="1" id="KW-1133">Transmembrane helix</keyword>
<name>A0A2V1E443_9PLEO</name>
<gene>
    <name evidence="2" type="ORF">DM02DRAFT_639317</name>
</gene>
<dbReference type="InterPro" id="IPR040410">
    <property type="entry name" value="UPF0658_Golgi"/>
</dbReference>
<proteinExistence type="predicted"/>
<reference evidence="2 3" key="1">
    <citation type="journal article" date="2018" name="Sci. Rep.">
        <title>Comparative genomics provides insights into the lifestyle and reveals functional heterogeneity of dark septate endophytic fungi.</title>
        <authorList>
            <person name="Knapp D.G."/>
            <person name="Nemeth J.B."/>
            <person name="Barry K."/>
            <person name="Hainaut M."/>
            <person name="Henrissat B."/>
            <person name="Johnson J."/>
            <person name="Kuo A."/>
            <person name="Lim J.H.P."/>
            <person name="Lipzen A."/>
            <person name="Nolan M."/>
            <person name="Ohm R.A."/>
            <person name="Tamas L."/>
            <person name="Grigoriev I.V."/>
            <person name="Spatafora J.W."/>
            <person name="Nagy L.G."/>
            <person name="Kovacs G.M."/>
        </authorList>
    </citation>
    <scope>NUCLEOTIDE SEQUENCE [LARGE SCALE GENOMIC DNA]</scope>
    <source>
        <strain evidence="2 3">DSE2036</strain>
    </source>
</reference>
<feature type="transmembrane region" description="Helical" evidence="1">
    <location>
        <begin position="216"/>
        <end position="235"/>
    </location>
</feature>
<dbReference type="OrthoDB" id="10252009at2759"/>
<evidence type="ECO:0000313" key="3">
    <source>
        <dbReference type="Proteomes" id="UP000244855"/>
    </source>
</evidence>
<dbReference type="STRING" id="97972.A0A2V1E443"/>
<feature type="transmembrane region" description="Helical" evidence="1">
    <location>
        <begin position="180"/>
        <end position="204"/>
    </location>
</feature>
<dbReference type="PANTHER" id="PTHR34391">
    <property type="entry name" value="UPF0658 GOLGI APPARATUS MEMBRANE PROTEIN C1952.10C-RELATED"/>
    <property type="match status" value="1"/>
</dbReference>